<dbReference type="GO" id="GO:0005737">
    <property type="term" value="C:cytoplasm"/>
    <property type="evidence" value="ECO:0007669"/>
    <property type="project" value="UniProtKB-SubCell"/>
</dbReference>
<dbReference type="PANTHER" id="PTHR34265:SF1">
    <property type="entry name" value="TYPE III PANTOTHENATE KINASE"/>
    <property type="match status" value="1"/>
</dbReference>
<keyword evidence="13 16" id="KW-0173">Coenzyme A biosynthesis</keyword>
<gene>
    <name evidence="16 17" type="primary">coaX</name>
    <name evidence="17" type="ordered locus">PSMK_11780</name>
</gene>
<dbReference type="CDD" id="cd24015">
    <property type="entry name" value="ASKHA_NBD_PanK-III"/>
    <property type="match status" value="1"/>
</dbReference>
<comment type="cofactor">
    <cofactor evidence="16">
        <name>NH4(+)</name>
        <dbReference type="ChEBI" id="CHEBI:28938"/>
    </cofactor>
    <cofactor evidence="16">
        <name>K(+)</name>
        <dbReference type="ChEBI" id="CHEBI:29103"/>
    </cofactor>
    <text evidence="16">A monovalent cation. Ammonium or potassium.</text>
</comment>
<dbReference type="eggNOG" id="COG1521">
    <property type="taxonomic scope" value="Bacteria"/>
</dbReference>
<evidence type="ECO:0000313" key="17">
    <source>
        <dbReference type="EMBL" id="BAM03337.1"/>
    </source>
</evidence>
<feature type="binding site" evidence="16">
    <location>
        <position position="130"/>
    </location>
    <ligand>
        <name>ATP</name>
        <dbReference type="ChEBI" id="CHEBI:30616"/>
    </ligand>
</feature>
<evidence type="ECO:0000256" key="10">
    <source>
        <dbReference type="ARBA" id="ARBA00022777"/>
    </source>
</evidence>
<dbReference type="AlphaFoldDB" id="I0IDJ9"/>
<keyword evidence="10 16" id="KW-0418">Kinase</keyword>
<evidence type="ECO:0000256" key="5">
    <source>
        <dbReference type="ARBA" id="ARBA00011738"/>
    </source>
</evidence>
<feature type="binding site" evidence="16">
    <location>
        <begin position="9"/>
        <end position="16"/>
    </location>
    <ligand>
        <name>ATP</name>
        <dbReference type="ChEBI" id="CHEBI:30616"/>
    </ligand>
</feature>
<feature type="binding site" evidence="16">
    <location>
        <begin position="105"/>
        <end position="108"/>
    </location>
    <ligand>
        <name>substrate</name>
    </ligand>
</feature>
<dbReference type="RefSeq" id="WP_014436556.1">
    <property type="nucleotide sequence ID" value="NC_017080.1"/>
</dbReference>
<reference evidence="17 18" key="1">
    <citation type="submission" date="2012-02" db="EMBL/GenBank/DDBJ databases">
        <title>Complete genome sequence of Phycisphaera mikurensis NBRC 102666.</title>
        <authorList>
            <person name="Ankai A."/>
            <person name="Hosoyama A."/>
            <person name="Terui Y."/>
            <person name="Sekine M."/>
            <person name="Fukai R."/>
            <person name="Kato Y."/>
            <person name="Nakamura S."/>
            <person name="Yamada-Narita S."/>
            <person name="Kawakoshi A."/>
            <person name="Fukunaga Y."/>
            <person name="Yamazaki S."/>
            <person name="Fujita N."/>
        </authorList>
    </citation>
    <scope>NUCLEOTIDE SEQUENCE [LARGE SCALE GENOMIC DNA]</scope>
    <source>
        <strain evidence="18">NBRC 102666 / KCTC 22515 / FYK2301M01</strain>
    </source>
</reference>
<keyword evidence="8 16" id="KW-0808">Transferase</keyword>
<dbReference type="Pfam" id="PF03309">
    <property type="entry name" value="Pan_kinase"/>
    <property type="match status" value="1"/>
</dbReference>
<sequence length="263" mass="27798">MPMNLLAVSVGNTRTRVGAFADDQLTWSATVENLKAADVKEAVIEAGQSFPIEEPYAAVISSVNRVVSDRLLGQLEGRVRANFLRMERDVPVPIGRQLDPEAIVGEDRLLCAAAAYAVLKQACVVVDAGTAVTVDFVDGAGTFHGGAIAPGGQMMMDALQAGTDALPEADFEKPVEVPGHNTIEAMRAGVYHGLRGMVHELVEKYAELAGAFPLVVVTGGDGALLFKDDERVDRVVPDLVLTGIQLAWKTMVAAAEEDDDGAA</sequence>
<dbReference type="STRING" id="1142394.PSMK_11780"/>
<keyword evidence="11 16" id="KW-0067">ATP-binding</keyword>
<evidence type="ECO:0000256" key="7">
    <source>
        <dbReference type="ARBA" id="ARBA00022490"/>
    </source>
</evidence>
<comment type="subunit">
    <text evidence="5 16">Homodimer.</text>
</comment>
<name>I0IDJ9_PHYMF</name>
<dbReference type="NCBIfam" id="TIGR00671">
    <property type="entry name" value="baf"/>
    <property type="match status" value="1"/>
</dbReference>
<evidence type="ECO:0000256" key="1">
    <source>
        <dbReference type="ARBA" id="ARBA00001206"/>
    </source>
</evidence>
<evidence type="ECO:0000256" key="6">
    <source>
        <dbReference type="ARBA" id="ARBA00012102"/>
    </source>
</evidence>
<keyword evidence="18" id="KW-1185">Reference proteome</keyword>
<proteinExistence type="inferred from homology"/>
<dbReference type="GO" id="GO:0004594">
    <property type="term" value="F:pantothenate kinase activity"/>
    <property type="evidence" value="ECO:0007669"/>
    <property type="project" value="UniProtKB-UniRule"/>
</dbReference>
<dbReference type="GO" id="GO:0015937">
    <property type="term" value="P:coenzyme A biosynthetic process"/>
    <property type="evidence" value="ECO:0007669"/>
    <property type="project" value="UniProtKB-UniRule"/>
</dbReference>
<comment type="subcellular location">
    <subcellularLocation>
        <location evidence="3 16">Cytoplasm</location>
    </subcellularLocation>
</comment>
<dbReference type="HOGENOM" id="CLU_066627_1_0_0"/>
<dbReference type="EMBL" id="AP012338">
    <property type="protein sequence ID" value="BAM03337.1"/>
    <property type="molecule type" value="Genomic_DNA"/>
</dbReference>
<evidence type="ECO:0000256" key="3">
    <source>
        <dbReference type="ARBA" id="ARBA00004496"/>
    </source>
</evidence>
<evidence type="ECO:0000256" key="11">
    <source>
        <dbReference type="ARBA" id="ARBA00022840"/>
    </source>
</evidence>
<comment type="catalytic activity">
    <reaction evidence="1 16">
        <text>(R)-pantothenate + ATP = (R)-4'-phosphopantothenate + ADP + H(+)</text>
        <dbReference type="Rhea" id="RHEA:16373"/>
        <dbReference type="ChEBI" id="CHEBI:10986"/>
        <dbReference type="ChEBI" id="CHEBI:15378"/>
        <dbReference type="ChEBI" id="CHEBI:29032"/>
        <dbReference type="ChEBI" id="CHEBI:30616"/>
        <dbReference type="ChEBI" id="CHEBI:456216"/>
        <dbReference type="EC" id="2.7.1.33"/>
    </reaction>
</comment>
<comment type="caution">
    <text evidence="16">Lacks conserved residue(s) required for the propagation of feature annotation.</text>
</comment>
<keyword evidence="12 16" id="KW-0630">Potassium</keyword>
<evidence type="ECO:0000313" key="18">
    <source>
        <dbReference type="Proteomes" id="UP000007881"/>
    </source>
</evidence>
<dbReference type="InterPro" id="IPR043129">
    <property type="entry name" value="ATPase_NBD"/>
</dbReference>
<dbReference type="GO" id="GO:0005524">
    <property type="term" value="F:ATP binding"/>
    <property type="evidence" value="ECO:0007669"/>
    <property type="project" value="UniProtKB-UniRule"/>
</dbReference>
<dbReference type="Proteomes" id="UP000007881">
    <property type="component" value="Chromosome"/>
</dbReference>
<protein>
    <recommendedName>
        <fullName evidence="15 16">Type III pantothenate kinase</fullName>
        <ecNumber evidence="6 16">2.7.1.33</ecNumber>
    </recommendedName>
    <alternativeName>
        <fullName evidence="16">PanK-III</fullName>
    </alternativeName>
    <alternativeName>
        <fullName evidence="16">Pantothenic acid kinase</fullName>
    </alternativeName>
</protein>
<evidence type="ECO:0000256" key="16">
    <source>
        <dbReference type="HAMAP-Rule" id="MF_01274"/>
    </source>
</evidence>
<accession>I0IDJ9</accession>
<keyword evidence="16" id="KW-0479">Metal-binding</keyword>
<comment type="cofactor">
    <cofactor evidence="2">
        <name>K(+)</name>
        <dbReference type="ChEBI" id="CHEBI:29103"/>
    </cofactor>
</comment>
<evidence type="ECO:0000256" key="15">
    <source>
        <dbReference type="ARBA" id="ARBA00040883"/>
    </source>
</evidence>
<evidence type="ECO:0000256" key="8">
    <source>
        <dbReference type="ARBA" id="ARBA00022679"/>
    </source>
</evidence>
<evidence type="ECO:0000256" key="12">
    <source>
        <dbReference type="ARBA" id="ARBA00022958"/>
    </source>
</evidence>
<dbReference type="GO" id="GO:0046872">
    <property type="term" value="F:metal ion binding"/>
    <property type="evidence" value="ECO:0007669"/>
    <property type="project" value="UniProtKB-KW"/>
</dbReference>
<comment type="pathway">
    <text evidence="4 16">Cofactor biosynthesis; coenzyme A biosynthesis; CoA from (R)-pantothenate: step 1/5.</text>
</comment>
<dbReference type="UniPathway" id="UPA00241">
    <property type="reaction ID" value="UER00352"/>
</dbReference>
<dbReference type="SUPFAM" id="SSF53067">
    <property type="entry name" value="Actin-like ATPase domain"/>
    <property type="match status" value="2"/>
</dbReference>
<evidence type="ECO:0000256" key="13">
    <source>
        <dbReference type="ARBA" id="ARBA00022993"/>
    </source>
</evidence>
<organism evidence="17 18">
    <name type="scientific">Phycisphaera mikurensis (strain NBRC 102666 / KCTC 22515 / FYK2301M01)</name>
    <dbReference type="NCBI Taxonomy" id="1142394"/>
    <lineage>
        <taxon>Bacteria</taxon>
        <taxon>Pseudomonadati</taxon>
        <taxon>Planctomycetota</taxon>
        <taxon>Phycisphaerae</taxon>
        <taxon>Phycisphaerales</taxon>
        <taxon>Phycisphaeraceae</taxon>
        <taxon>Phycisphaera</taxon>
    </lineage>
</organism>
<feature type="active site" description="Proton acceptor" evidence="16">
    <location>
        <position position="107"/>
    </location>
</feature>
<dbReference type="HAMAP" id="MF_01274">
    <property type="entry name" value="Pantothen_kinase_3"/>
    <property type="match status" value="1"/>
</dbReference>
<evidence type="ECO:0000256" key="9">
    <source>
        <dbReference type="ARBA" id="ARBA00022741"/>
    </source>
</evidence>
<evidence type="ECO:0000256" key="2">
    <source>
        <dbReference type="ARBA" id="ARBA00001958"/>
    </source>
</evidence>
<evidence type="ECO:0000256" key="4">
    <source>
        <dbReference type="ARBA" id="ARBA00005225"/>
    </source>
</evidence>
<keyword evidence="9 16" id="KW-0547">Nucleotide-binding</keyword>
<dbReference type="KEGG" id="phm:PSMK_11780"/>
<dbReference type="Gene3D" id="3.30.420.40">
    <property type="match status" value="2"/>
</dbReference>
<evidence type="ECO:0000256" key="14">
    <source>
        <dbReference type="ARBA" id="ARBA00038036"/>
    </source>
</evidence>
<keyword evidence="7 16" id="KW-0963">Cytoplasm</keyword>
<dbReference type="PANTHER" id="PTHR34265">
    <property type="entry name" value="TYPE III PANTOTHENATE KINASE"/>
    <property type="match status" value="1"/>
</dbReference>
<dbReference type="EC" id="2.7.1.33" evidence="6 16"/>
<feature type="binding site" evidence="16">
    <location>
        <position position="182"/>
    </location>
    <ligand>
        <name>substrate</name>
    </ligand>
</feature>
<comment type="function">
    <text evidence="16">Catalyzes the phosphorylation of pantothenate (Pan), the first step in CoA biosynthesis.</text>
</comment>
<dbReference type="InterPro" id="IPR004619">
    <property type="entry name" value="Type_III_PanK"/>
</dbReference>
<comment type="similarity">
    <text evidence="14 16">Belongs to the type III pantothenate kinase family.</text>
</comment>
<dbReference type="OrthoDB" id="9804707at2"/>
<feature type="binding site" evidence="16">
    <location>
        <position position="127"/>
    </location>
    <ligand>
        <name>K(+)</name>
        <dbReference type="ChEBI" id="CHEBI:29103"/>
    </ligand>
</feature>